<dbReference type="Gene3D" id="3.10.129.10">
    <property type="entry name" value="Hotdog Thioesterase"/>
    <property type="match status" value="1"/>
</dbReference>
<gene>
    <name evidence="3" type="ORF">SAMN05216410_0026</name>
</gene>
<name>A0A1G6WX02_9MICO</name>
<dbReference type="InterPro" id="IPR016709">
    <property type="entry name" value="HadA-like"/>
</dbReference>
<evidence type="ECO:0000256" key="1">
    <source>
        <dbReference type="HAMAP-Rule" id="MF_00799"/>
    </source>
</evidence>
<dbReference type="Proteomes" id="UP000199039">
    <property type="component" value="Unassembled WGS sequence"/>
</dbReference>
<dbReference type="STRING" id="1814289.SAMN05216410_0026"/>
<dbReference type="OrthoDB" id="5415111at2"/>
<dbReference type="HAMAP" id="MF_00799">
    <property type="entry name" value="UPF0336"/>
    <property type="match status" value="1"/>
</dbReference>
<sequence>MTSSSVNLDFVGREYPANAPYSVGREKIREFAAATGSTHPAHHSVDTARGLGYPDLIAPPTFAVIVAQRTEAQYIEDPAARVDFTRVVHADERFVHHRPIHAGDELVTVLTVVSITERAGLAMVTTRCDIYALAQPDAAGKPATGQPDDAPATELVSTVTSTLAVRGEGL</sequence>
<dbReference type="CDD" id="cd03441">
    <property type="entry name" value="R_hydratase_like"/>
    <property type="match status" value="1"/>
</dbReference>
<evidence type="ECO:0000313" key="3">
    <source>
        <dbReference type="EMBL" id="SDD70381.1"/>
    </source>
</evidence>
<feature type="domain" description="FAS1-like dehydratase" evidence="2">
    <location>
        <begin position="10"/>
        <end position="126"/>
    </location>
</feature>
<comment type="similarity">
    <text evidence="1">Belongs to the UPF0336 family.</text>
</comment>
<dbReference type="InterPro" id="IPR039569">
    <property type="entry name" value="FAS1-like_DH_region"/>
</dbReference>
<protein>
    <recommendedName>
        <fullName evidence="1">UPF0336 protein SAMN05216410_0026</fullName>
    </recommendedName>
</protein>
<dbReference type="RefSeq" id="WP_093186299.1">
    <property type="nucleotide sequence ID" value="NZ_FMYH01000010.1"/>
</dbReference>
<dbReference type="InterPro" id="IPR029069">
    <property type="entry name" value="HotDog_dom_sf"/>
</dbReference>
<dbReference type="Pfam" id="PF13452">
    <property type="entry name" value="FAS1_DH_region"/>
    <property type="match status" value="1"/>
</dbReference>
<dbReference type="SUPFAM" id="SSF54637">
    <property type="entry name" value="Thioesterase/thiol ester dehydrase-isomerase"/>
    <property type="match status" value="1"/>
</dbReference>
<reference evidence="3 4" key="1">
    <citation type="submission" date="2016-09" db="EMBL/GenBank/DDBJ databases">
        <authorList>
            <person name="Capua I."/>
            <person name="De Benedictis P."/>
            <person name="Joannis T."/>
            <person name="Lombin L.H."/>
            <person name="Cattoli G."/>
        </authorList>
    </citation>
    <scope>NUCLEOTIDE SEQUENCE [LARGE SCALE GENOMIC DNA]</scope>
    <source>
        <strain evidence="3 4">ISLP-3</strain>
    </source>
</reference>
<evidence type="ECO:0000259" key="2">
    <source>
        <dbReference type="Pfam" id="PF13452"/>
    </source>
</evidence>
<proteinExistence type="inferred from homology"/>
<dbReference type="EMBL" id="FMYH01000010">
    <property type="protein sequence ID" value="SDD70381.1"/>
    <property type="molecule type" value="Genomic_DNA"/>
</dbReference>
<organism evidence="3 4">
    <name type="scientific">Sanguibacter gelidistatuariae</name>
    <dbReference type="NCBI Taxonomy" id="1814289"/>
    <lineage>
        <taxon>Bacteria</taxon>
        <taxon>Bacillati</taxon>
        <taxon>Actinomycetota</taxon>
        <taxon>Actinomycetes</taxon>
        <taxon>Micrococcales</taxon>
        <taxon>Sanguibacteraceae</taxon>
        <taxon>Sanguibacter</taxon>
    </lineage>
</organism>
<dbReference type="AlphaFoldDB" id="A0A1G6WX02"/>
<dbReference type="PIRSF" id="PIRSF018072">
    <property type="entry name" value="UCP018072"/>
    <property type="match status" value="1"/>
</dbReference>
<accession>A0A1G6WX02</accession>
<keyword evidence="4" id="KW-1185">Reference proteome</keyword>
<evidence type="ECO:0000313" key="4">
    <source>
        <dbReference type="Proteomes" id="UP000199039"/>
    </source>
</evidence>